<gene>
    <name evidence="2" type="ORF">IQ230_21105</name>
</gene>
<organism evidence="2 3">
    <name type="scientific">Gloeocapsopsis crepidinum LEGE 06123</name>
    <dbReference type="NCBI Taxonomy" id="588587"/>
    <lineage>
        <taxon>Bacteria</taxon>
        <taxon>Bacillati</taxon>
        <taxon>Cyanobacteriota</taxon>
        <taxon>Cyanophyceae</taxon>
        <taxon>Oscillatoriophycideae</taxon>
        <taxon>Chroococcales</taxon>
        <taxon>Chroococcaceae</taxon>
        <taxon>Gloeocapsopsis</taxon>
    </lineage>
</organism>
<reference evidence="2 3" key="1">
    <citation type="submission" date="2020-10" db="EMBL/GenBank/DDBJ databases">
        <authorList>
            <person name="Castelo-Branco R."/>
            <person name="Eusebio N."/>
            <person name="Adriana R."/>
            <person name="Vieira A."/>
            <person name="Brugerolle De Fraissinette N."/>
            <person name="Rezende De Castro R."/>
            <person name="Schneider M.P."/>
            <person name="Vasconcelos V."/>
            <person name="Leao P.N."/>
        </authorList>
    </citation>
    <scope>NUCLEOTIDE SEQUENCE [LARGE SCALE GENOMIC DNA]</scope>
    <source>
        <strain evidence="2 3">LEGE 06123</strain>
    </source>
</reference>
<name>A0ABR9UWZ7_9CHRO</name>
<sequence>MFWLIDNIISLEACLYHQVLPLTLSENVLRLGMVNPEDTLAKDYVSCIVSHLSYALVPQSIGLNTHRAMLSAYLKHKETSQQARQPPIPPLAIEKTSSTSETESEENSLALPTLEVNPLHLSSSIELLSTLPAKDLLQELLGRILTEGIGRLYFERQYPQFGRILWSLNGVVQSILEKLPAQRFQEVIDELKHLMHLAIAPVEEQTQVEIERLYQNSRILLRLQIMPGAFGEEATLQILRGAALEFYQQQQSTHLGQDALSIAQQLQHKLREMHKRARTHPNLSREQLEALPVLNQLLVNVNSQLEKLKEI</sequence>
<evidence type="ECO:0000313" key="3">
    <source>
        <dbReference type="Proteomes" id="UP000651156"/>
    </source>
</evidence>
<dbReference type="Gene3D" id="3.30.450.90">
    <property type="match status" value="1"/>
</dbReference>
<proteinExistence type="predicted"/>
<comment type="caution">
    <text evidence="2">The sequence shown here is derived from an EMBL/GenBank/DDBJ whole genome shotgun (WGS) entry which is preliminary data.</text>
</comment>
<accession>A0ABR9UWZ7</accession>
<feature type="region of interest" description="Disordered" evidence="1">
    <location>
        <begin position="80"/>
        <end position="109"/>
    </location>
</feature>
<evidence type="ECO:0000256" key="1">
    <source>
        <dbReference type="SAM" id="MobiDB-lite"/>
    </source>
</evidence>
<dbReference type="EMBL" id="JADEWN010000065">
    <property type="protein sequence ID" value="MBE9192806.1"/>
    <property type="molecule type" value="Genomic_DNA"/>
</dbReference>
<keyword evidence="3" id="KW-1185">Reference proteome</keyword>
<protein>
    <submittedName>
        <fullName evidence="2">Pilus assembly protein PilB</fullName>
    </submittedName>
</protein>
<dbReference type="Proteomes" id="UP000651156">
    <property type="component" value="Unassembled WGS sequence"/>
</dbReference>
<evidence type="ECO:0000313" key="2">
    <source>
        <dbReference type="EMBL" id="MBE9192806.1"/>
    </source>
</evidence>